<dbReference type="InterPro" id="IPR039424">
    <property type="entry name" value="SBP_5"/>
</dbReference>
<dbReference type="OrthoDB" id="9772924at2"/>
<evidence type="ECO:0000256" key="4">
    <source>
        <dbReference type="ARBA" id="ARBA00022729"/>
    </source>
</evidence>
<dbReference type="EMBL" id="AOGW02000016">
    <property type="protein sequence ID" value="EMY60469.1"/>
    <property type="molecule type" value="Genomic_DNA"/>
</dbReference>
<evidence type="ECO:0000256" key="3">
    <source>
        <dbReference type="ARBA" id="ARBA00022448"/>
    </source>
</evidence>
<dbReference type="SUPFAM" id="SSF53850">
    <property type="entry name" value="Periplasmic binding protein-like II"/>
    <property type="match status" value="1"/>
</dbReference>
<dbReference type="PANTHER" id="PTHR30290">
    <property type="entry name" value="PERIPLASMIC BINDING COMPONENT OF ABC TRANSPORTER"/>
    <property type="match status" value="1"/>
</dbReference>
<comment type="similarity">
    <text evidence="2">Belongs to the bacterial solute-binding protein 5 family.</text>
</comment>
<keyword evidence="7" id="KW-1185">Reference proteome</keyword>
<name>N1VL81_9LEPT</name>
<proteinExistence type="inferred from homology"/>
<accession>N1VL81</accession>
<dbReference type="AlphaFoldDB" id="N1VL81"/>
<evidence type="ECO:0000313" key="6">
    <source>
        <dbReference type="EMBL" id="EMY60469.1"/>
    </source>
</evidence>
<dbReference type="GO" id="GO:0015833">
    <property type="term" value="P:peptide transport"/>
    <property type="evidence" value="ECO:0007669"/>
    <property type="project" value="TreeGrafter"/>
</dbReference>
<dbReference type="GO" id="GO:1904680">
    <property type="term" value="F:peptide transmembrane transporter activity"/>
    <property type="evidence" value="ECO:0007669"/>
    <property type="project" value="TreeGrafter"/>
</dbReference>
<dbReference type="GO" id="GO:0043190">
    <property type="term" value="C:ATP-binding cassette (ABC) transporter complex"/>
    <property type="evidence" value="ECO:0007669"/>
    <property type="project" value="InterPro"/>
</dbReference>
<dbReference type="InterPro" id="IPR030678">
    <property type="entry name" value="Peptide/Ni-bd"/>
</dbReference>
<dbReference type="Gene3D" id="3.40.190.10">
    <property type="entry name" value="Periplasmic binding protein-like II"/>
    <property type="match status" value="1"/>
</dbReference>
<dbReference type="STRING" id="1257025.LEP1GSC203_2458"/>
<dbReference type="Pfam" id="PF00496">
    <property type="entry name" value="SBP_bac_5"/>
    <property type="match status" value="1"/>
</dbReference>
<evidence type="ECO:0000313" key="7">
    <source>
        <dbReference type="Proteomes" id="UP000012371"/>
    </source>
</evidence>
<dbReference type="Proteomes" id="UP000012371">
    <property type="component" value="Unassembled WGS sequence"/>
</dbReference>
<comment type="caution">
    <text evidence="6">The sequence shown here is derived from an EMBL/GenBank/DDBJ whole genome shotgun (WGS) entry which is preliminary data.</text>
</comment>
<dbReference type="GO" id="GO:0030288">
    <property type="term" value="C:outer membrane-bounded periplasmic space"/>
    <property type="evidence" value="ECO:0007669"/>
    <property type="project" value="UniProtKB-ARBA"/>
</dbReference>
<sequence length="474" mass="55060">MRTLSLVFFLLSLTFCRKETPHFDLKIALPSDPAHLDPLFLTDLSGQKLAKFLHQGLFVQDAKGIHSPWILSYKKLPGPKKELWQIHLNANAPSAKDIEYSLSRLVFESYPRKGDYHFLLGVSSRSETELELEFKPGTLESEWKEKLSLPFASILGKEEWKQDHLKSFGKYTLLTWKKNEYLDLEFQGEVNSNFPKKIRFLILPQSSTSLFLYRKQQLDAFKLTDFLLSLPEANSEFTLTKKGRSVQYVAINQNNPCFDKHFRRALNLSVPRALIIQKLLENHADLTYGPIPLQYMEKIAKGKSWKEPVYHKQQALDELKQSTCYPKIKSTSLEFRMRGDDENQAKGRAIKQALEDIGLKIKLRPMEKAPLYKENGEGKGDLTLLTWYSDFDSVWNFLDPLFHPEKVGNGGNRSFYRNPEVGKILNQPFKNNLDALQVIERINEDKPWIFLWSIQENYLVSKDFLRYNALVDFL</sequence>
<evidence type="ECO:0000256" key="2">
    <source>
        <dbReference type="ARBA" id="ARBA00005695"/>
    </source>
</evidence>
<dbReference type="PANTHER" id="PTHR30290:SF10">
    <property type="entry name" value="PERIPLASMIC OLIGOPEPTIDE-BINDING PROTEIN-RELATED"/>
    <property type="match status" value="1"/>
</dbReference>
<reference evidence="6" key="1">
    <citation type="submission" date="2013-03" db="EMBL/GenBank/DDBJ databases">
        <authorList>
            <person name="Harkins D.M."/>
            <person name="Durkin A.S."/>
            <person name="Brinkac L.M."/>
            <person name="Haft D.H."/>
            <person name="Selengut J.D."/>
            <person name="Sanka R."/>
            <person name="DePew J."/>
            <person name="Purushe J."/>
            <person name="Hartskeerl R.A."/>
            <person name="Ahmed A."/>
            <person name="van der Linden H."/>
            <person name="Goris M.G.A."/>
            <person name="Vinetz J.M."/>
            <person name="Sutton G.G."/>
            <person name="Nierman W.C."/>
            <person name="Fouts D.E."/>
        </authorList>
    </citation>
    <scope>NUCLEOTIDE SEQUENCE [LARGE SCALE GENOMIC DNA]</scope>
    <source>
        <strain evidence="6">LT 11-33</strain>
    </source>
</reference>
<keyword evidence="3" id="KW-0813">Transport</keyword>
<keyword evidence="4" id="KW-0732">Signal</keyword>
<dbReference type="RefSeq" id="WP_002975167.1">
    <property type="nucleotide sequence ID" value="NZ_AOGW02000016.1"/>
</dbReference>
<feature type="domain" description="Solute-binding protein family 5" evidence="5">
    <location>
        <begin position="94"/>
        <end position="407"/>
    </location>
</feature>
<organism evidence="6 7">
    <name type="scientific">Leptospira terpstrae serovar Hualin str. LT 11-33 = ATCC 700639</name>
    <dbReference type="NCBI Taxonomy" id="1257025"/>
    <lineage>
        <taxon>Bacteria</taxon>
        <taxon>Pseudomonadati</taxon>
        <taxon>Spirochaetota</taxon>
        <taxon>Spirochaetia</taxon>
        <taxon>Leptospirales</taxon>
        <taxon>Leptospiraceae</taxon>
        <taxon>Leptospira</taxon>
    </lineage>
</organism>
<evidence type="ECO:0000259" key="5">
    <source>
        <dbReference type="Pfam" id="PF00496"/>
    </source>
</evidence>
<evidence type="ECO:0000256" key="1">
    <source>
        <dbReference type="ARBA" id="ARBA00004196"/>
    </source>
</evidence>
<dbReference type="PIRSF" id="PIRSF002741">
    <property type="entry name" value="MppA"/>
    <property type="match status" value="1"/>
</dbReference>
<dbReference type="InterPro" id="IPR000914">
    <property type="entry name" value="SBP_5_dom"/>
</dbReference>
<dbReference type="CDD" id="cd00995">
    <property type="entry name" value="PBP2_NikA_DppA_OppA_like"/>
    <property type="match status" value="1"/>
</dbReference>
<dbReference type="Gene3D" id="3.90.76.10">
    <property type="entry name" value="Dipeptide-binding Protein, Domain 1"/>
    <property type="match status" value="1"/>
</dbReference>
<protein>
    <submittedName>
        <fullName evidence="6">ABC transporter, substrate-binding protein, family 5</fullName>
    </submittedName>
</protein>
<gene>
    <name evidence="6" type="ORF">LEP1GSC203_2458</name>
</gene>
<comment type="subcellular location">
    <subcellularLocation>
        <location evidence="1">Cell envelope</location>
    </subcellularLocation>
</comment>
<dbReference type="Gene3D" id="3.10.105.10">
    <property type="entry name" value="Dipeptide-binding Protein, Domain 3"/>
    <property type="match status" value="1"/>
</dbReference>